<dbReference type="HOGENOM" id="CLU_2037869_0_0_1"/>
<feature type="region of interest" description="Disordered" evidence="1">
    <location>
        <begin position="42"/>
        <end position="121"/>
    </location>
</feature>
<evidence type="ECO:0000313" key="2">
    <source>
        <dbReference type="EMBL" id="EMD65296.1"/>
    </source>
</evidence>
<dbReference type="Proteomes" id="UP000016934">
    <property type="component" value="Unassembled WGS sequence"/>
</dbReference>
<keyword evidence="3" id="KW-1185">Reference proteome</keyword>
<gene>
    <name evidence="2" type="ORF">COCSADRAFT_158962</name>
</gene>
<evidence type="ECO:0000313" key="3">
    <source>
        <dbReference type="Proteomes" id="UP000016934"/>
    </source>
</evidence>
<dbReference type="RefSeq" id="XP_007698489.1">
    <property type="nucleotide sequence ID" value="XM_007700299.1"/>
</dbReference>
<name>M2T7T4_COCSN</name>
<protein>
    <submittedName>
        <fullName evidence="2">Uncharacterized protein</fullName>
    </submittedName>
</protein>
<feature type="compositionally biased region" description="Acidic residues" evidence="1">
    <location>
        <begin position="71"/>
        <end position="86"/>
    </location>
</feature>
<reference evidence="3" key="2">
    <citation type="journal article" date="2013" name="PLoS Genet.">
        <title>Comparative genome structure, secondary metabolite, and effector coding capacity across Cochliobolus pathogens.</title>
        <authorList>
            <person name="Condon B.J."/>
            <person name="Leng Y."/>
            <person name="Wu D."/>
            <person name="Bushley K.E."/>
            <person name="Ohm R.A."/>
            <person name="Otillar R."/>
            <person name="Martin J."/>
            <person name="Schackwitz W."/>
            <person name="Grimwood J."/>
            <person name="MohdZainudin N."/>
            <person name="Xue C."/>
            <person name="Wang R."/>
            <person name="Manning V.A."/>
            <person name="Dhillon B."/>
            <person name="Tu Z.J."/>
            <person name="Steffenson B.J."/>
            <person name="Salamov A."/>
            <person name="Sun H."/>
            <person name="Lowry S."/>
            <person name="LaButti K."/>
            <person name="Han J."/>
            <person name="Copeland A."/>
            <person name="Lindquist E."/>
            <person name="Barry K."/>
            <person name="Schmutz J."/>
            <person name="Baker S.E."/>
            <person name="Ciuffetti L.M."/>
            <person name="Grigoriev I.V."/>
            <person name="Zhong S."/>
            <person name="Turgeon B.G."/>
        </authorList>
    </citation>
    <scope>NUCLEOTIDE SEQUENCE [LARGE SCALE GENOMIC DNA]</scope>
    <source>
        <strain evidence="3">ND90Pr / ATCC 201652</strain>
    </source>
</reference>
<dbReference type="GeneID" id="19131931"/>
<organism evidence="2 3">
    <name type="scientific">Cochliobolus sativus (strain ND90Pr / ATCC 201652)</name>
    <name type="common">Common root rot and spot blotch fungus</name>
    <name type="synonym">Bipolaris sorokiniana</name>
    <dbReference type="NCBI Taxonomy" id="665912"/>
    <lineage>
        <taxon>Eukaryota</taxon>
        <taxon>Fungi</taxon>
        <taxon>Dikarya</taxon>
        <taxon>Ascomycota</taxon>
        <taxon>Pezizomycotina</taxon>
        <taxon>Dothideomycetes</taxon>
        <taxon>Pleosporomycetidae</taxon>
        <taxon>Pleosporales</taxon>
        <taxon>Pleosporineae</taxon>
        <taxon>Pleosporaceae</taxon>
        <taxon>Bipolaris</taxon>
    </lineage>
</organism>
<evidence type="ECO:0000256" key="1">
    <source>
        <dbReference type="SAM" id="MobiDB-lite"/>
    </source>
</evidence>
<dbReference type="KEGG" id="bsc:COCSADRAFT_158962"/>
<accession>M2T7T4</accession>
<dbReference type="EMBL" id="KB445641">
    <property type="protein sequence ID" value="EMD65296.1"/>
    <property type="molecule type" value="Genomic_DNA"/>
</dbReference>
<dbReference type="AlphaFoldDB" id="M2T7T4"/>
<sequence>MKVFSSVLSPGIDNLAIVPKRGSAPLLQKGYFIFLEEEDMDKEKKRLPRPLKRVQQTDGVPAKRPKFVIFEDYDNDDDDDDEDESPEVAVALPPRSPPKGKENRCPLRGSIKSQRYHQGIW</sequence>
<proteinExistence type="predicted"/>
<reference evidence="2 3" key="1">
    <citation type="journal article" date="2012" name="PLoS Pathog.">
        <title>Diverse lifestyles and strategies of plant pathogenesis encoded in the genomes of eighteen Dothideomycetes fungi.</title>
        <authorList>
            <person name="Ohm R.A."/>
            <person name="Feau N."/>
            <person name="Henrissat B."/>
            <person name="Schoch C.L."/>
            <person name="Horwitz B.A."/>
            <person name="Barry K.W."/>
            <person name="Condon B.J."/>
            <person name="Copeland A.C."/>
            <person name="Dhillon B."/>
            <person name="Glaser F."/>
            <person name="Hesse C.N."/>
            <person name="Kosti I."/>
            <person name="LaButti K."/>
            <person name="Lindquist E.A."/>
            <person name="Lucas S."/>
            <person name="Salamov A.A."/>
            <person name="Bradshaw R.E."/>
            <person name="Ciuffetti L."/>
            <person name="Hamelin R.C."/>
            <person name="Kema G.H.J."/>
            <person name="Lawrence C."/>
            <person name="Scott J.A."/>
            <person name="Spatafora J.W."/>
            <person name="Turgeon B.G."/>
            <person name="de Wit P.J.G.M."/>
            <person name="Zhong S."/>
            <person name="Goodwin S.B."/>
            <person name="Grigoriev I.V."/>
        </authorList>
    </citation>
    <scope>NUCLEOTIDE SEQUENCE [LARGE SCALE GENOMIC DNA]</scope>
    <source>
        <strain evidence="3">ND90Pr / ATCC 201652</strain>
    </source>
</reference>